<dbReference type="AlphaFoldDB" id="A0A562UL32"/>
<reference evidence="3 4" key="1">
    <citation type="journal article" date="2013" name="Stand. Genomic Sci.">
        <title>Genomic Encyclopedia of Type Strains, Phase I: The one thousand microbial genomes (KMG-I) project.</title>
        <authorList>
            <person name="Kyrpides N.C."/>
            <person name="Woyke T."/>
            <person name="Eisen J.A."/>
            <person name="Garrity G."/>
            <person name="Lilburn T.G."/>
            <person name="Beck B.J."/>
            <person name="Whitman W.B."/>
            <person name="Hugenholtz P."/>
            <person name="Klenk H.P."/>
        </authorList>
    </citation>
    <scope>NUCLEOTIDE SEQUENCE [LARGE SCALE GENOMIC DNA]</scope>
    <source>
        <strain evidence="3 4">DSM 45044</strain>
    </source>
</reference>
<dbReference type="InterPro" id="IPR047180">
    <property type="entry name" value="HoxX-like"/>
</dbReference>
<feature type="region of interest" description="Disordered" evidence="1">
    <location>
        <begin position="159"/>
        <end position="186"/>
    </location>
</feature>
<dbReference type="CDD" id="cd08701">
    <property type="entry name" value="FMT_C_HypX"/>
    <property type="match status" value="1"/>
</dbReference>
<evidence type="ECO:0000259" key="2">
    <source>
        <dbReference type="Pfam" id="PF02911"/>
    </source>
</evidence>
<dbReference type="Gene3D" id="3.90.226.10">
    <property type="entry name" value="2-enoyl-CoA Hydratase, Chain A, domain 1"/>
    <property type="match status" value="1"/>
</dbReference>
<dbReference type="InterPro" id="IPR029045">
    <property type="entry name" value="ClpP/crotonase-like_dom_sf"/>
</dbReference>
<dbReference type="PIRSF" id="PIRSF006787">
    <property type="entry name" value="Hydrgn_mat_HoxX"/>
    <property type="match status" value="1"/>
</dbReference>
<name>A0A562UL32_9ACTN</name>
<dbReference type="InterPro" id="IPR011034">
    <property type="entry name" value="Formyl_transferase-like_C_sf"/>
</dbReference>
<evidence type="ECO:0000313" key="4">
    <source>
        <dbReference type="Proteomes" id="UP000321617"/>
    </source>
</evidence>
<dbReference type="OrthoDB" id="580992at2"/>
<dbReference type="EMBL" id="VLLL01000013">
    <property type="protein sequence ID" value="TWJ06319.1"/>
    <property type="molecule type" value="Genomic_DNA"/>
</dbReference>
<organism evidence="3 4">
    <name type="scientific">Stackebrandtia albiflava</name>
    <dbReference type="NCBI Taxonomy" id="406432"/>
    <lineage>
        <taxon>Bacteria</taxon>
        <taxon>Bacillati</taxon>
        <taxon>Actinomycetota</taxon>
        <taxon>Actinomycetes</taxon>
        <taxon>Glycomycetales</taxon>
        <taxon>Glycomycetaceae</taxon>
        <taxon>Stackebrandtia</taxon>
    </lineage>
</organism>
<dbReference type="PANTHER" id="PTHR43388:SF1">
    <property type="entry name" value="HYDROGENASE MATURATION FACTOR HOXX"/>
    <property type="match status" value="1"/>
</dbReference>
<evidence type="ECO:0000313" key="3">
    <source>
        <dbReference type="EMBL" id="TWJ06319.1"/>
    </source>
</evidence>
<sequence>MKILLLVSAFNGLTQRAWCALRAAGHDVTVELAPVHSTPDSLVAVVHAVSPELILCPFLKHRVPAEIWRKWPTVIVHPGPVGDRGPSSLDYAIQEQEGLWGVTALSAVEEMDAGPVWASRTFPMPEPPTSKAALYNGPVADAAMSCMEEVVAKAADPGFQPVSQEDMPRPVTHARTRPSMRRADREFDWSQPAEQIVRRIHAADSAPGVRTEIEGRTVYVYDAAVAEGRPRRFYPGTVIGRGQDAIAVATGDKTVWIGHVKEPRDAGGAGVKLPATTVFDEPVPDMPVPAPLQETTYRRVGDVGHLDFRVYNGAMSTAQCERIAAALETALAQDTRVLVLSGSPQNFSNGIHLNVIEAAPDPAMEAWRNINAINRLCTALVSCTGQLTIAAFTGGAGAGGVMLGLAADIVVARRGVVLNPYYDMGLYGSELHTYTLPRRVGHATATRLLTEKLPVDAEAAAGIGLVDAVGPRDWDRFRDWLADLAASYAEPEWHAEALAAKSRVLQGTRPPAYYAAAELAEMAKDFFDDRSGFAAARRAFVGKTAPTETPTRLARHRWSLVGDSA</sequence>
<feature type="domain" description="Formyl transferase C-terminal" evidence="2">
    <location>
        <begin position="181"/>
        <end position="262"/>
    </location>
</feature>
<dbReference type="SUPFAM" id="SSF53328">
    <property type="entry name" value="Formyltransferase"/>
    <property type="match status" value="1"/>
</dbReference>
<dbReference type="CDD" id="cd08650">
    <property type="entry name" value="FMT_core_HypX_N"/>
    <property type="match status" value="1"/>
</dbReference>
<dbReference type="Pfam" id="PF02911">
    <property type="entry name" value="Formyl_trans_C"/>
    <property type="match status" value="1"/>
</dbReference>
<dbReference type="SUPFAM" id="SSF50486">
    <property type="entry name" value="FMT C-terminal domain-like"/>
    <property type="match status" value="1"/>
</dbReference>
<dbReference type="SUPFAM" id="SSF52096">
    <property type="entry name" value="ClpP/crotonase"/>
    <property type="match status" value="1"/>
</dbReference>
<accession>A0A562UL32</accession>
<dbReference type="RefSeq" id="WP_147144626.1">
    <property type="nucleotide sequence ID" value="NZ_BAABIJ010000008.1"/>
</dbReference>
<keyword evidence="4" id="KW-1185">Reference proteome</keyword>
<dbReference type="Gene3D" id="3.40.50.12230">
    <property type="match status" value="1"/>
</dbReference>
<dbReference type="InterPro" id="IPR009188">
    <property type="entry name" value="NiFe-hyd_mat_HypX/HoxX"/>
</dbReference>
<dbReference type="GO" id="GO:0003824">
    <property type="term" value="F:catalytic activity"/>
    <property type="evidence" value="ECO:0007669"/>
    <property type="project" value="InterPro"/>
</dbReference>
<dbReference type="CDD" id="cd06558">
    <property type="entry name" value="crotonase-like"/>
    <property type="match status" value="1"/>
</dbReference>
<proteinExistence type="predicted"/>
<comment type="caution">
    <text evidence="3">The sequence shown here is derived from an EMBL/GenBank/DDBJ whole genome shotgun (WGS) entry which is preliminary data.</text>
</comment>
<gene>
    <name evidence="3" type="ORF">LX16_5283</name>
</gene>
<dbReference type="InterPro" id="IPR001753">
    <property type="entry name" value="Enoyl-CoA_hydra/iso"/>
</dbReference>
<dbReference type="InterPro" id="IPR036477">
    <property type="entry name" value="Formyl_transf_N_sf"/>
</dbReference>
<evidence type="ECO:0000256" key="1">
    <source>
        <dbReference type="SAM" id="MobiDB-lite"/>
    </source>
</evidence>
<dbReference type="InterPro" id="IPR005793">
    <property type="entry name" value="Formyl_trans_C"/>
</dbReference>
<protein>
    <submittedName>
        <fullName evidence="3">Putative two-component system hydrogenase maturation factor HypX/HoxX</fullName>
    </submittedName>
</protein>
<dbReference type="Pfam" id="PF00378">
    <property type="entry name" value="ECH_1"/>
    <property type="match status" value="1"/>
</dbReference>
<dbReference type="Proteomes" id="UP000321617">
    <property type="component" value="Unassembled WGS sequence"/>
</dbReference>
<dbReference type="PANTHER" id="PTHR43388">
    <property type="entry name" value="HYDROGENASE MATURATION FACTOR HOXX"/>
    <property type="match status" value="1"/>
</dbReference>